<dbReference type="Proteomes" id="UP000317303">
    <property type="component" value="Unassembled WGS sequence"/>
</dbReference>
<dbReference type="PANTHER" id="PTHR30606">
    <property type="entry name" value="LIPID A BIOSYNTHESIS LAUROYL ACYLTRANSFERASE"/>
    <property type="match status" value="1"/>
</dbReference>
<comment type="subcellular location">
    <subcellularLocation>
        <location evidence="1">Cell inner membrane</location>
    </subcellularLocation>
</comment>
<keyword evidence="2" id="KW-1003">Cell membrane</keyword>
<proteinExistence type="predicted"/>
<dbReference type="NCBIfam" id="NF005919">
    <property type="entry name" value="PRK07920.1"/>
    <property type="match status" value="1"/>
</dbReference>
<keyword evidence="9" id="KW-1185">Reference proteome</keyword>
<evidence type="ECO:0000256" key="2">
    <source>
        <dbReference type="ARBA" id="ARBA00022475"/>
    </source>
</evidence>
<evidence type="ECO:0000256" key="5">
    <source>
        <dbReference type="ARBA" id="ARBA00023136"/>
    </source>
</evidence>
<protein>
    <submittedName>
        <fullName evidence="8">KDO2-lipid IV(A) lauroyltransferase</fullName>
    </submittedName>
</protein>
<feature type="region of interest" description="Disordered" evidence="7">
    <location>
        <begin position="291"/>
        <end position="321"/>
    </location>
</feature>
<reference evidence="8 9" key="1">
    <citation type="submission" date="2019-07" db="EMBL/GenBank/DDBJ databases">
        <title>R&amp;d 2014.</title>
        <authorList>
            <person name="Klenk H.-P."/>
        </authorList>
    </citation>
    <scope>NUCLEOTIDE SEQUENCE [LARGE SCALE GENOMIC DNA]</scope>
    <source>
        <strain evidence="8 9">DSM 43194</strain>
    </source>
</reference>
<dbReference type="RefSeq" id="WP_030530808.1">
    <property type="nucleotide sequence ID" value="NZ_JOIJ01000002.1"/>
</dbReference>
<organism evidence="8 9">
    <name type="scientific">Prauserella rugosa</name>
    <dbReference type="NCBI Taxonomy" id="43354"/>
    <lineage>
        <taxon>Bacteria</taxon>
        <taxon>Bacillati</taxon>
        <taxon>Actinomycetota</taxon>
        <taxon>Actinomycetes</taxon>
        <taxon>Pseudonocardiales</taxon>
        <taxon>Pseudonocardiaceae</taxon>
        <taxon>Prauserella</taxon>
    </lineage>
</organism>
<dbReference type="GO" id="GO:0009247">
    <property type="term" value="P:glycolipid biosynthetic process"/>
    <property type="evidence" value="ECO:0007669"/>
    <property type="project" value="UniProtKB-ARBA"/>
</dbReference>
<dbReference type="InterPro" id="IPR004960">
    <property type="entry name" value="LipA_acyltrans"/>
</dbReference>
<dbReference type="EMBL" id="VLJV01000001">
    <property type="protein sequence ID" value="TWH19766.1"/>
    <property type="molecule type" value="Genomic_DNA"/>
</dbReference>
<gene>
    <name evidence="8" type="ORF">JD82_01595</name>
</gene>
<evidence type="ECO:0000256" key="4">
    <source>
        <dbReference type="ARBA" id="ARBA00022679"/>
    </source>
</evidence>
<name>A0A660C901_9PSEU</name>
<evidence type="ECO:0000256" key="6">
    <source>
        <dbReference type="ARBA" id="ARBA00023315"/>
    </source>
</evidence>
<keyword evidence="5" id="KW-0472">Membrane</keyword>
<accession>A0A660C901</accession>
<keyword evidence="3" id="KW-0997">Cell inner membrane</keyword>
<dbReference type="GO" id="GO:0016746">
    <property type="term" value="F:acyltransferase activity"/>
    <property type="evidence" value="ECO:0007669"/>
    <property type="project" value="UniProtKB-KW"/>
</dbReference>
<dbReference type="CDD" id="cd07984">
    <property type="entry name" value="LPLAT_LABLAT-like"/>
    <property type="match status" value="1"/>
</dbReference>
<feature type="compositionally biased region" description="Gly residues" evidence="7">
    <location>
        <begin position="299"/>
        <end position="311"/>
    </location>
</feature>
<dbReference type="PANTHER" id="PTHR30606:SF10">
    <property type="entry name" value="PHOSPHATIDYLINOSITOL MANNOSIDE ACYLTRANSFERASE"/>
    <property type="match status" value="1"/>
</dbReference>
<feature type="compositionally biased region" description="Low complexity" evidence="7">
    <location>
        <begin position="312"/>
        <end position="321"/>
    </location>
</feature>
<evidence type="ECO:0000256" key="1">
    <source>
        <dbReference type="ARBA" id="ARBA00004533"/>
    </source>
</evidence>
<dbReference type="GO" id="GO:0005886">
    <property type="term" value="C:plasma membrane"/>
    <property type="evidence" value="ECO:0007669"/>
    <property type="project" value="UniProtKB-SubCell"/>
</dbReference>
<dbReference type="AlphaFoldDB" id="A0A660C901"/>
<dbReference type="OrthoDB" id="9803456at2"/>
<comment type="caution">
    <text evidence="8">The sequence shown here is derived from an EMBL/GenBank/DDBJ whole genome shotgun (WGS) entry which is preliminary data.</text>
</comment>
<evidence type="ECO:0000256" key="7">
    <source>
        <dbReference type="SAM" id="MobiDB-lite"/>
    </source>
</evidence>
<keyword evidence="6" id="KW-0012">Acyltransferase</keyword>
<dbReference type="Pfam" id="PF03279">
    <property type="entry name" value="Lip_A_acyltrans"/>
    <property type="match status" value="1"/>
</dbReference>
<evidence type="ECO:0000313" key="8">
    <source>
        <dbReference type="EMBL" id="TWH19766.1"/>
    </source>
</evidence>
<evidence type="ECO:0000313" key="9">
    <source>
        <dbReference type="Proteomes" id="UP000317303"/>
    </source>
</evidence>
<evidence type="ECO:0000256" key="3">
    <source>
        <dbReference type="ARBA" id="ARBA00022519"/>
    </source>
</evidence>
<keyword evidence="4 8" id="KW-0808">Transferase</keyword>
<sequence length="321" mass="34288">MSGLAGRLVDAGYAAGWRLVPKLPTKAAGVAFWAAADLVARRGGGSATQLRANLRRVVPQAGEAELDELTRRAMHSYARYWHEAFRLPSTERAAVLANVDITGVEYLEAALAEGNGAVVALPHSGNWDVAGLWAVDHLGDFTTVVERLEPESLYRRFVEYRESLGFEVVPADGSVSFRLLLQRLRENKVVCLVGDRDLNNTGVPVTFFDEQARFPAGPARLAASTGAALLPLGSWFTDEGWGLRIHPPVRVANRSEAAAATQALADVFSGDIAAHPTDWHMLQPFWPADREDIVDPGEPAGGGAGAAGTGTDGTSADADPR</sequence>